<dbReference type="PANTHER" id="PTHR43301">
    <property type="entry name" value="ARABINAN ENDO-1,5-ALPHA-L-ARABINOSIDASE"/>
    <property type="match status" value="1"/>
</dbReference>
<sequence length="161" mass="18155">MGTAALESTINDHGARDPFIIRLEDGGFALIATDLNTRNAAYRGSDGTPQWRRMETHGRHDILVWKSPDLTHWIGPTTPRLGTADMGNVWAPKAVHMPDRGRYLVTWSSTSRSDGFAKQRIYGSWTTDFDKFSPAFPLMDDAHSRIDILLTHDDSTWLMII</sequence>
<dbReference type="AlphaFoldDB" id="A0A060CA97"/>
<accession>A0A060CA97</accession>
<name>A0A060CA97_9PSEU</name>
<dbReference type="SUPFAM" id="SSF75005">
    <property type="entry name" value="Arabinanase/levansucrase/invertase"/>
    <property type="match status" value="1"/>
</dbReference>
<dbReference type="PANTHER" id="PTHR43301:SF3">
    <property type="entry name" value="ARABINAN ENDO-1,5-ALPHA-L-ARABINOSIDASE A-RELATED"/>
    <property type="match status" value="1"/>
</dbReference>
<dbReference type="EMBL" id="KF122619">
    <property type="protein sequence ID" value="AIA89915.1"/>
    <property type="molecule type" value="Genomic_DNA"/>
</dbReference>
<feature type="non-terminal residue" evidence="1">
    <location>
        <position position="161"/>
    </location>
</feature>
<dbReference type="Gene3D" id="2.115.10.20">
    <property type="entry name" value="Glycosyl hydrolase domain, family 43"/>
    <property type="match status" value="1"/>
</dbReference>
<evidence type="ECO:0000313" key="1">
    <source>
        <dbReference type="EMBL" id="AIA89915.1"/>
    </source>
</evidence>
<reference evidence="1" key="1">
    <citation type="journal article" date="2013" name="Environ. Microbiol.">
        <title>Seasonally variable intestinal metagenomes of the red palm weevil (Rhynchophorus ferrugineus).</title>
        <authorList>
            <person name="Jia S."/>
            <person name="Zhang X."/>
            <person name="Zhang G."/>
            <person name="Yin A."/>
            <person name="Zhang S."/>
            <person name="Li F."/>
            <person name="Wang L."/>
            <person name="Zhao D."/>
            <person name="Yun Q."/>
            <person name="Tala"/>
            <person name="Wang J."/>
            <person name="Sun G."/>
            <person name="Baabdullah M."/>
            <person name="Yu X."/>
            <person name="Hu S."/>
            <person name="Al-Mssallem I.S."/>
            <person name="Yu J."/>
        </authorList>
    </citation>
    <scope>NUCLEOTIDE SEQUENCE</scope>
</reference>
<organism evidence="1">
    <name type="scientific">uncultured Actinosynnema sp</name>
    <dbReference type="NCBI Taxonomy" id="905025"/>
    <lineage>
        <taxon>Bacteria</taxon>
        <taxon>Bacillati</taxon>
        <taxon>Actinomycetota</taxon>
        <taxon>Actinomycetes</taxon>
        <taxon>Pseudonocardiales</taxon>
        <taxon>Pseudonocardiaceae</taxon>
        <taxon>Actinosynnema</taxon>
        <taxon>environmental samples</taxon>
    </lineage>
</organism>
<protein>
    <submittedName>
        <fullName evidence="1">CAZy families GH43 protein</fullName>
    </submittedName>
</protein>
<dbReference type="InterPro" id="IPR050727">
    <property type="entry name" value="GH43_arabinanases"/>
</dbReference>
<proteinExistence type="predicted"/>
<dbReference type="InterPro" id="IPR023296">
    <property type="entry name" value="Glyco_hydro_beta-prop_sf"/>
</dbReference>